<dbReference type="EMBL" id="CAFBND010000176">
    <property type="protein sequence ID" value="CAB4962415.1"/>
    <property type="molecule type" value="Genomic_DNA"/>
</dbReference>
<evidence type="ECO:0000313" key="2">
    <source>
        <dbReference type="EMBL" id="CAB4962415.1"/>
    </source>
</evidence>
<protein>
    <submittedName>
        <fullName evidence="2">Unannotated protein</fullName>
    </submittedName>
</protein>
<gene>
    <name evidence="2" type="ORF">UFOPK3752_02371</name>
</gene>
<dbReference type="AlphaFoldDB" id="A0A6J7L3A7"/>
<evidence type="ECO:0000256" key="1">
    <source>
        <dbReference type="SAM" id="MobiDB-lite"/>
    </source>
</evidence>
<reference evidence="2" key="1">
    <citation type="submission" date="2020-05" db="EMBL/GenBank/DDBJ databases">
        <authorList>
            <person name="Chiriac C."/>
            <person name="Salcher M."/>
            <person name="Ghai R."/>
            <person name="Kavagutti S V."/>
        </authorList>
    </citation>
    <scope>NUCLEOTIDE SEQUENCE</scope>
</reference>
<feature type="region of interest" description="Disordered" evidence="1">
    <location>
        <begin position="1"/>
        <end position="28"/>
    </location>
</feature>
<name>A0A6J7L3A7_9ZZZZ</name>
<proteinExistence type="predicted"/>
<sequence length="116" mass="12460">MGPITVDIPRDAGCAQPQRLRRPDEAHAEWTPVVGSDLFEANGDGAELRAWGEHHARRGTAADLSHQPGEVTATHRRLAGGFGPREWGAVEVVNDGEASPTGLDDQRVRHVILAQG</sequence>
<organism evidence="2">
    <name type="scientific">freshwater metagenome</name>
    <dbReference type="NCBI Taxonomy" id="449393"/>
    <lineage>
        <taxon>unclassified sequences</taxon>
        <taxon>metagenomes</taxon>
        <taxon>ecological metagenomes</taxon>
    </lineage>
</organism>
<accession>A0A6J7L3A7</accession>